<keyword evidence="2" id="KW-0963">Cytoplasm</keyword>
<dbReference type="GO" id="GO:0008574">
    <property type="term" value="F:plus-end-directed microtubule motor activity"/>
    <property type="evidence" value="ECO:0007669"/>
    <property type="project" value="TreeGrafter"/>
</dbReference>
<keyword evidence="4" id="KW-0206">Cytoskeleton</keyword>
<evidence type="ECO:0000256" key="1">
    <source>
        <dbReference type="ARBA" id="ARBA00004245"/>
    </source>
</evidence>
<dbReference type="EMBL" id="JABFAA010000009">
    <property type="protein sequence ID" value="MBA0690882.1"/>
    <property type="molecule type" value="Genomic_DNA"/>
</dbReference>
<comment type="subcellular location">
    <subcellularLocation>
        <location evidence="1">Cytoplasm</location>
        <location evidence="1">Cytoskeleton</location>
    </subcellularLocation>
</comment>
<dbReference type="Proteomes" id="UP000593577">
    <property type="component" value="Unassembled WGS sequence"/>
</dbReference>
<dbReference type="GO" id="GO:0051231">
    <property type="term" value="P:spindle elongation"/>
    <property type="evidence" value="ECO:0007669"/>
    <property type="project" value="TreeGrafter"/>
</dbReference>
<protein>
    <submittedName>
        <fullName evidence="5">Uncharacterized protein</fullName>
    </submittedName>
</protein>
<organism evidence="5 6">
    <name type="scientific">Gossypium aridum</name>
    <name type="common">American cotton</name>
    <name type="synonym">Erioxylum aridum</name>
    <dbReference type="NCBI Taxonomy" id="34290"/>
    <lineage>
        <taxon>Eukaryota</taxon>
        <taxon>Viridiplantae</taxon>
        <taxon>Streptophyta</taxon>
        <taxon>Embryophyta</taxon>
        <taxon>Tracheophyta</taxon>
        <taxon>Spermatophyta</taxon>
        <taxon>Magnoliopsida</taxon>
        <taxon>eudicotyledons</taxon>
        <taxon>Gunneridae</taxon>
        <taxon>Pentapetalae</taxon>
        <taxon>rosids</taxon>
        <taxon>malvids</taxon>
        <taxon>Malvales</taxon>
        <taxon>Malvaceae</taxon>
        <taxon>Malvoideae</taxon>
        <taxon>Gossypium</taxon>
    </lineage>
</organism>
<sequence length="202" mass="22380">MSAQQWRNAQESLLSLEKRNVDSVDSIVSGGMEANRIFRDQFSSAVSTALEDVDTANNSCLTSIDHSLQLDRDACGNLNSMISPCCDDLRGLKSGHYDKIVEITENASQCLEDEYMVKTLKPRPHSIMVDKPSCSTPRKRSFNLPSVSSIDELRTPPFDELLKLFWEAKSAKLANGDVKHMLAAYEAAQALKDSRVPLTAIN</sequence>
<keyword evidence="3" id="KW-0505">Motor protein</keyword>
<accession>A0A7J8XUH3</accession>
<dbReference type="PANTHER" id="PTHR47970">
    <property type="entry name" value="KINESIN-LIKE PROTEIN KIF11"/>
    <property type="match status" value="1"/>
</dbReference>
<evidence type="ECO:0000313" key="5">
    <source>
        <dbReference type="EMBL" id="MBA0690882.1"/>
    </source>
</evidence>
<dbReference type="InterPro" id="IPR047149">
    <property type="entry name" value="KIF11-like"/>
</dbReference>
<evidence type="ECO:0000256" key="4">
    <source>
        <dbReference type="ARBA" id="ARBA00023212"/>
    </source>
</evidence>
<dbReference type="PANTHER" id="PTHR47970:SF9">
    <property type="entry name" value="KINESIN-LIKE PROTEIN KIN-5D"/>
    <property type="match status" value="1"/>
</dbReference>
<comment type="caution">
    <text evidence="5">The sequence shown here is derived from an EMBL/GenBank/DDBJ whole genome shotgun (WGS) entry which is preliminary data.</text>
</comment>
<evidence type="ECO:0000256" key="2">
    <source>
        <dbReference type="ARBA" id="ARBA00022490"/>
    </source>
</evidence>
<evidence type="ECO:0000256" key="3">
    <source>
        <dbReference type="ARBA" id="ARBA00023175"/>
    </source>
</evidence>
<dbReference type="GO" id="GO:0072686">
    <property type="term" value="C:mitotic spindle"/>
    <property type="evidence" value="ECO:0007669"/>
    <property type="project" value="TreeGrafter"/>
</dbReference>
<gene>
    <name evidence="5" type="ORF">Goari_008535</name>
</gene>
<dbReference type="GO" id="GO:0090307">
    <property type="term" value="P:mitotic spindle assembly"/>
    <property type="evidence" value="ECO:0007669"/>
    <property type="project" value="TreeGrafter"/>
</dbReference>
<keyword evidence="6" id="KW-1185">Reference proteome</keyword>
<dbReference type="GO" id="GO:0005876">
    <property type="term" value="C:spindle microtubule"/>
    <property type="evidence" value="ECO:0007669"/>
    <property type="project" value="TreeGrafter"/>
</dbReference>
<evidence type="ECO:0000313" key="6">
    <source>
        <dbReference type="Proteomes" id="UP000593577"/>
    </source>
</evidence>
<name>A0A7J8XUH3_GOSAI</name>
<proteinExistence type="predicted"/>
<dbReference type="AlphaFoldDB" id="A0A7J8XUH3"/>
<reference evidence="5 6" key="1">
    <citation type="journal article" date="2019" name="Genome Biol. Evol.">
        <title>Insights into the evolution of the New World diploid cottons (Gossypium, subgenus Houzingenia) based on genome sequencing.</title>
        <authorList>
            <person name="Grover C.E."/>
            <person name="Arick M.A. 2nd"/>
            <person name="Thrash A."/>
            <person name="Conover J.L."/>
            <person name="Sanders W.S."/>
            <person name="Peterson D.G."/>
            <person name="Frelichowski J.E."/>
            <person name="Scheffler J.A."/>
            <person name="Scheffler B.E."/>
            <person name="Wendel J.F."/>
        </authorList>
    </citation>
    <scope>NUCLEOTIDE SEQUENCE [LARGE SCALE GENOMIC DNA]</scope>
    <source>
        <strain evidence="5">185</strain>
        <tissue evidence="5">Leaf</tissue>
    </source>
</reference>